<dbReference type="InterPro" id="IPR012318">
    <property type="entry name" value="HTH_CRP"/>
</dbReference>
<comment type="caution">
    <text evidence="5">The sequence shown here is derived from an EMBL/GenBank/DDBJ whole genome shotgun (WGS) entry which is preliminary data.</text>
</comment>
<dbReference type="InterPro" id="IPR050397">
    <property type="entry name" value="Env_Response_Regulators"/>
</dbReference>
<dbReference type="eggNOG" id="COG0664">
    <property type="taxonomic scope" value="Bacteria"/>
</dbReference>
<evidence type="ECO:0000259" key="4">
    <source>
        <dbReference type="PROSITE" id="PS50042"/>
    </source>
</evidence>
<evidence type="ECO:0000256" key="1">
    <source>
        <dbReference type="ARBA" id="ARBA00023015"/>
    </source>
</evidence>
<dbReference type="STRING" id="631454.N177_0430"/>
<keyword evidence="3" id="KW-0804">Transcription</keyword>
<dbReference type="PROSITE" id="PS50042">
    <property type="entry name" value="CNMP_BINDING_3"/>
    <property type="match status" value="1"/>
</dbReference>
<dbReference type="InterPro" id="IPR018490">
    <property type="entry name" value="cNMP-bd_dom_sf"/>
</dbReference>
<evidence type="ECO:0000256" key="2">
    <source>
        <dbReference type="ARBA" id="ARBA00023125"/>
    </source>
</evidence>
<dbReference type="InterPro" id="IPR014710">
    <property type="entry name" value="RmlC-like_jellyroll"/>
</dbReference>
<evidence type="ECO:0000313" key="6">
    <source>
        <dbReference type="Proteomes" id="UP000017819"/>
    </source>
</evidence>
<keyword evidence="2" id="KW-0238">DNA-binding</keyword>
<name>V4RP16_9HYPH</name>
<keyword evidence="6" id="KW-1185">Reference proteome</keyword>
<dbReference type="OrthoDB" id="7506088at2"/>
<dbReference type="Pfam" id="PF00027">
    <property type="entry name" value="cNMP_binding"/>
    <property type="match status" value="1"/>
</dbReference>
<dbReference type="PANTHER" id="PTHR24567">
    <property type="entry name" value="CRP FAMILY TRANSCRIPTIONAL REGULATORY PROTEIN"/>
    <property type="match status" value="1"/>
</dbReference>
<protein>
    <submittedName>
        <fullName evidence="5">cAMP-binding protein</fullName>
    </submittedName>
</protein>
<dbReference type="RefSeq" id="WP_023430581.1">
    <property type="nucleotide sequence ID" value="NZ_AWXZ01000012.1"/>
</dbReference>
<dbReference type="GO" id="GO:0003677">
    <property type="term" value="F:DNA binding"/>
    <property type="evidence" value="ECO:0007669"/>
    <property type="project" value="UniProtKB-KW"/>
</dbReference>
<dbReference type="GO" id="GO:0005829">
    <property type="term" value="C:cytosol"/>
    <property type="evidence" value="ECO:0007669"/>
    <property type="project" value="TreeGrafter"/>
</dbReference>
<feature type="domain" description="Cyclic nucleotide-binding" evidence="4">
    <location>
        <begin position="28"/>
        <end position="148"/>
    </location>
</feature>
<dbReference type="PANTHER" id="PTHR24567:SF74">
    <property type="entry name" value="HTH-TYPE TRANSCRIPTIONAL REGULATOR ARCR"/>
    <property type="match status" value="1"/>
</dbReference>
<dbReference type="InterPro" id="IPR000595">
    <property type="entry name" value="cNMP-bd_dom"/>
</dbReference>
<dbReference type="InterPro" id="IPR036388">
    <property type="entry name" value="WH-like_DNA-bd_sf"/>
</dbReference>
<dbReference type="Proteomes" id="UP000017819">
    <property type="component" value="Unassembled WGS sequence"/>
</dbReference>
<dbReference type="Pfam" id="PF13545">
    <property type="entry name" value="HTH_Crp_2"/>
    <property type="match status" value="1"/>
</dbReference>
<dbReference type="EMBL" id="AWXZ01000012">
    <property type="protein sequence ID" value="ESR27004.1"/>
    <property type="molecule type" value="Genomic_DNA"/>
</dbReference>
<proteinExistence type="predicted"/>
<evidence type="ECO:0000256" key="3">
    <source>
        <dbReference type="ARBA" id="ARBA00023163"/>
    </source>
</evidence>
<reference evidence="5 6" key="1">
    <citation type="journal article" date="2014" name="Genome Announc.">
        <title>Draft Genome Sequence of Lutibaculum baratangense Strain AMV1T, Isolated from a Mud Volcano in Andamans, India.</title>
        <authorList>
            <person name="Singh A."/>
            <person name="Sreenivas A."/>
            <person name="Sathyanarayana Reddy G."/>
            <person name="Pinnaka A.K."/>
            <person name="Shivaji S."/>
        </authorList>
    </citation>
    <scope>NUCLEOTIDE SEQUENCE [LARGE SCALE GENOMIC DNA]</scope>
    <source>
        <strain evidence="5 6">AMV1</strain>
    </source>
</reference>
<organism evidence="5 6">
    <name type="scientific">Lutibaculum baratangense AMV1</name>
    <dbReference type="NCBI Taxonomy" id="631454"/>
    <lineage>
        <taxon>Bacteria</taxon>
        <taxon>Pseudomonadati</taxon>
        <taxon>Pseudomonadota</taxon>
        <taxon>Alphaproteobacteria</taxon>
        <taxon>Hyphomicrobiales</taxon>
        <taxon>Tepidamorphaceae</taxon>
        <taxon>Lutibaculum</taxon>
    </lineage>
</organism>
<dbReference type="Gene3D" id="1.10.10.10">
    <property type="entry name" value="Winged helix-like DNA-binding domain superfamily/Winged helix DNA-binding domain"/>
    <property type="match status" value="1"/>
</dbReference>
<dbReference type="SMART" id="SM00100">
    <property type="entry name" value="cNMP"/>
    <property type="match status" value="1"/>
</dbReference>
<dbReference type="CDD" id="cd00038">
    <property type="entry name" value="CAP_ED"/>
    <property type="match status" value="1"/>
</dbReference>
<sequence length="246" mass="26443">MLDVTMLRPGQEALLHVPSGGAFGRNTVLLRLPADVRAVLHELGRLRRVEKGTAICAAGFRPQAVHFIESGAVSSSAGCPDGGAAEVALTGYDGAVGLGSAVLDGASSVTATAQTECEILTVDAKTLRSLSLRRPAVLGILHAELSREVEQLVRLSVCHCRHRLVQRMAGWILAMDHYLEGAVVRATHAELSHLLSVRRATVTETLHMLEGEGAIRSRRGWLAVRDEEKLRAISCGCRHVPQRLES</sequence>
<dbReference type="AlphaFoldDB" id="V4RP16"/>
<dbReference type="Gene3D" id="2.60.120.10">
    <property type="entry name" value="Jelly Rolls"/>
    <property type="match status" value="1"/>
</dbReference>
<dbReference type="InterPro" id="IPR036390">
    <property type="entry name" value="WH_DNA-bd_sf"/>
</dbReference>
<dbReference type="SUPFAM" id="SSF51206">
    <property type="entry name" value="cAMP-binding domain-like"/>
    <property type="match status" value="1"/>
</dbReference>
<evidence type="ECO:0000313" key="5">
    <source>
        <dbReference type="EMBL" id="ESR27004.1"/>
    </source>
</evidence>
<keyword evidence="1" id="KW-0805">Transcription regulation</keyword>
<dbReference type="GO" id="GO:0003700">
    <property type="term" value="F:DNA-binding transcription factor activity"/>
    <property type="evidence" value="ECO:0007669"/>
    <property type="project" value="TreeGrafter"/>
</dbReference>
<gene>
    <name evidence="5" type="ORF">N177_0430</name>
</gene>
<dbReference type="SUPFAM" id="SSF46785">
    <property type="entry name" value="Winged helix' DNA-binding domain"/>
    <property type="match status" value="1"/>
</dbReference>
<accession>V4RP16</accession>